<evidence type="ECO:0000313" key="2">
    <source>
        <dbReference type="EMBL" id="MBD8526856.1"/>
    </source>
</evidence>
<dbReference type="RefSeq" id="WP_192030275.1">
    <property type="nucleotide sequence ID" value="NZ_JACYTR010000033.1"/>
</dbReference>
<dbReference type="Proteomes" id="UP000613768">
    <property type="component" value="Unassembled WGS sequence"/>
</dbReference>
<organism evidence="2 3">
    <name type="scientific">Pseudomarimonas arenosa</name>
    <dbReference type="NCBI Taxonomy" id="2774145"/>
    <lineage>
        <taxon>Bacteria</taxon>
        <taxon>Pseudomonadati</taxon>
        <taxon>Pseudomonadota</taxon>
        <taxon>Gammaproteobacteria</taxon>
        <taxon>Lysobacterales</taxon>
        <taxon>Lysobacteraceae</taxon>
        <taxon>Pseudomarimonas</taxon>
    </lineage>
</organism>
<keyword evidence="1" id="KW-0732">Signal</keyword>
<dbReference type="AlphaFoldDB" id="A0AAW3ZRI9"/>
<proteinExistence type="predicted"/>
<sequence length="276" mass="29875">MSYCLKCLSYPALLVALLLVGFGSPAQATEPPFSPSAVKRLQQRVGEAIVRFSFVFEVDRNGNVERLDGEVSAALIGPRGLLLVPDALVSPQTQLRQMSGMSAAMNFRVQSQAFRARVAGQDYDAVLIARDPELGLAWLRLQDAGPRMPYIDLERQASAEPGNFYLSPARVSSDFGETLQVGWGSVLGSTDTPSQALLVAGPFDLAFNQKAQVIGFVPRDFSGNADTRNAQRYGGMVPQRLIDARRLRQATSQALQQEVEQAAAEAMNTDSNPVNG</sequence>
<reference evidence="2 3" key="1">
    <citation type="submission" date="2020-09" db="EMBL/GenBank/DDBJ databases">
        <title>Pseudoxanthomonas sp. CAU 1598 isolated from sand of Yaerae Beach.</title>
        <authorList>
            <person name="Kim W."/>
        </authorList>
    </citation>
    <scope>NUCLEOTIDE SEQUENCE [LARGE SCALE GENOMIC DNA]</scope>
    <source>
        <strain evidence="2 3">CAU 1598</strain>
    </source>
</reference>
<protein>
    <submittedName>
        <fullName evidence="2">Uncharacterized protein</fullName>
    </submittedName>
</protein>
<accession>A0AAW3ZRI9</accession>
<keyword evidence="3" id="KW-1185">Reference proteome</keyword>
<feature type="chain" id="PRO_5043879146" evidence="1">
    <location>
        <begin position="29"/>
        <end position="276"/>
    </location>
</feature>
<comment type="caution">
    <text evidence="2">The sequence shown here is derived from an EMBL/GenBank/DDBJ whole genome shotgun (WGS) entry which is preliminary data.</text>
</comment>
<evidence type="ECO:0000313" key="3">
    <source>
        <dbReference type="Proteomes" id="UP000613768"/>
    </source>
</evidence>
<dbReference type="EMBL" id="JACYTR010000033">
    <property type="protein sequence ID" value="MBD8526856.1"/>
    <property type="molecule type" value="Genomic_DNA"/>
</dbReference>
<feature type="signal peptide" evidence="1">
    <location>
        <begin position="1"/>
        <end position="28"/>
    </location>
</feature>
<evidence type="ECO:0000256" key="1">
    <source>
        <dbReference type="SAM" id="SignalP"/>
    </source>
</evidence>
<gene>
    <name evidence="2" type="ORF">IFO71_14030</name>
</gene>
<name>A0AAW3ZRI9_9GAMM</name>